<protein>
    <submittedName>
        <fullName evidence="1">Uncharacterized protein</fullName>
    </submittedName>
</protein>
<gene>
    <name evidence="1" type="ORF">XH99_14465</name>
</gene>
<dbReference type="AlphaFoldDB" id="A0A4Q0S4G0"/>
<dbReference type="EMBL" id="LBJQ01000074">
    <property type="protein sequence ID" value="RXH28627.1"/>
    <property type="molecule type" value="Genomic_DNA"/>
</dbReference>
<organism evidence="1 2">
    <name type="scientific">Bradyrhizobium nanningense</name>
    <dbReference type="NCBI Taxonomy" id="1325118"/>
    <lineage>
        <taxon>Bacteria</taxon>
        <taxon>Pseudomonadati</taxon>
        <taxon>Pseudomonadota</taxon>
        <taxon>Alphaproteobacteria</taxon>
        <taxon>Hyphomicrobiales</taxon>
        <taxon>Nitrobacteraceae</taxon>
        <taxon>Bradyrhizobium</taxon>
    </lineage>
</organism>
<reference evidence="1 2" key="1">
    <citation type="submission" date="2015-04" db="EMBL/GenBank/DDBJ databases">
        <title>Comparative genomics of rhizobia nodulating Arachis hypogaea in China.</title>
        <authorList>
            <person name="Li Y."/>
        </authorList>
    </citation>
    <scope>NUCLEOTIDE SEQUENCE [LARGE SCALE GENOMIC DNA]</scope>
    <source>
        <strain evidence="1 2">CCBAU 51757</strain>
    </source>
</reference>
<dbReference type="Proteomes" id="UP000289546">
    <property type="component" value="Unassembled WGS sequence"/>
</dbReference>
<accession>A0A4Q0S4G0</accession>
<proteinExistence type="predicted"/>
<keyword evidence="2" id="KW-1185">Reference proteome</keyword>
<comment type="caution">
    <text evidence="1">The sequence shown here is derived from an EMBL/GenBank/DDBJ whole genome shotgun (WGS) entry which is preliminary data.</text>
</comment>
<evidence type="ECO:0000313" key="1">
    <source>
        <dbReference type="EMBL" id="RXH28627.1"/>
    </source>
</evidence>
<evidence type="ECO:0000313" key="2">
    <source>
        <dbReference type="Proteomes" id="UP000289546"/>
    </source>
</evidence>
<dbReference type="RefSeq" id="WP_128918623.1">
    <property type="nucleotide sequence ID" value="NZ_LBJQ01000074.1"/>
</dbReference>
<name>A0A4Q0S4G0_9BRAD</name>
<sequence>MISHRGGIQLTDKDDAWVRKGLADQAASIDDREMMLYAQLNLLHRGAMSYREMLEGLRPLVSDSPHLAAIVDERMKPQEITAELRRMEVELEKRKKQAARRAAKDHASWVMFWREVAQNPAAVFSSDRAEGTAWDLWRAIERSGEKSRASGWKRRFIEEQFGKAAADRLRETMMTVWRKERPTLRSERPEGKKDTFLVRWQFGVACIAAEAEDPNWAQKLTEEEAELASRYAPVELNALPSWLEGLAIEFPQAVDRVLGQELSLSLQEISNAGAYSIFLQHISHAPAIVAALFLPRIRAWVSEIVKSSGSTDFRYEHNLRQAIDLLVKVGNDGDRTFVCDVAKQHLGDITAPAAKIWLPALFNLDPATGLDRLESGLAGIPVGKFSPAVQIFADLFDHDHGGLGFDLGSAKFGPALQLRLLRLAYRHVLPEDDNHHEGSYTPDTRDHAERGRNAILSALLASPGPEAWAVKIEMANDPLFAHIRDRAIAVAEGKAAEEADDVAINEAEFAILDRHGESPPRTRDAMFELMRDRLDDIDDLLLQDISPRELWSKIDDEHIMRRELTRFLRDAARQNYTIDQESVTADEKETDIRFRSTSSSVQAVVELKLGDDRSGTDLFNTIHDQLLTKYMAADECRAGCLLVTIARHRQ</sequence>